<dbReference type="EMBL" id="OC017008">
    <property type="protein sequence ID" value="CAD7268840.1"/>
    <property type="molecule type" value="Genomic_DNA"/>
</dbReference>
<protein>
    <submittedName>
        <fullName evidence="1">Uncharacterized protein</fullName>
    </submittedName>
</protein>
<proteinExistence type="predicted"/>
<dbReference type="AlphaFoldDB" id="A0A7R9B9A9"/>
<name>A0A7R9B9A9_TIMSH</name>
<evidence type="ECO:0000313" key="1">
    <source>
        <dbReference type="EMBL" id="CAD7268840.1"/>
    </source>
</evidence>
<reference evidence="1" key="1">
    <citation type="submission" date="2020-11" db="EMBL/GenBank/DDBJ databases">
        <authorList>
            <person name="Tran Van P."/>
        </authorList>
    </citation>
    <scope>NUCLEOTIDE SEQUENCE</scope>
</reference>
<accession>A0A7R9B9A9</accession>
<organism evidence="1">
    <name type="scientific">Timema shepardi</name>
    <name type="common">Walking stick</name>
    <dbReference type="NCBI Taxonomy" id="629360"/>
    <lineage>
        <taxon>Eukaryota</taxon>
        <taxon>Metazoa</taxon>
        <taxon>Ecdysozoa</taxon>
        <taxon>Arthropoda</taxon>
        <taxon>Hexapoda</taxon>
        <taxon>Insecta</taxon>
        <taxon>Pterygota</taxon>
        <taxon>Neoptera</taxon>
        <taxon>Polyneoptera</taxon>
        <taxon>Phasmatodea</taxon>
        <taxon>Timematodea</taxon>
        <taxon>Timematoidea</taxon>
        <taxon>Timematidae</taxon>
        <taxon>Timema</taxon>
    </lineage>
</organism>
<sequence length="53" mass="6082">MFRQMNGYMVTFPRSHHLTYCGCPIPTELRVLGSFFGMDEKLSLVKLGFPLSQ</sequence>
<gene>
    <name evidence="1" type="ORF">TSIB3V08_LOCUS12840</name>
</gene>